<name>A0A1Y0B1A1_9LAMI</name>
<gene>
    <name evidence="1" type="ORF">AEK19_MT1002</name>
</gene>
<geneLocation type="mitochondrion" evidence="1"/>
<reference evidence="1" key="1">
    <citation type="submission" date="2017-03" db="EMBL/GenBank/DDBJ databases">
        <title>The mitochondrial genome of the carnivorous plant Utricularia reniformis (Lentibulariaceae): structure, comparative analysis and evolutionary landmarks.</title>
        <authorList>
            <person name="Silva S.R."/>
            <person name="Alvarenga D.O."/>
            <person name="Michael T.P."/>
            <person name="Miranda V.F.O."/>
            <person name="Varani A.M."/>
        </authorList>
    </citation>
    <scope>NUCLEOTIDE SEQUENCE</scope>
</reference>
<proteinExistence type="predicted"/>
<dbReference type="EMBL" id="KY774314">
    <property type="protein sequence ID" value="ART31226.1"/>
    <property type="molecule type" value="Genomic_DNA"/>
</dbReference>
<dbReference type="AlphaFoldDB" id="A0A1Y0B1A1"/>
<organism evidence="1">
    <name type="scientific">Utricularia reniformis</name>
    <dbReference type="NCBI Taxonomy" id="192314"/>
    <lineage>
        <taxon>Eukaryota</taxon>
        <taxon>Viridiplantae</taxon>
        <taxon>Streptophyta</taxon>
        <taxon>Embryophyta</taxon>
        <taxon>Tracheophyta</taxon>
        <taxon>Spermatophyta</taxon>
        <taxon>Magnoliopsida</taxon>
        <taxon>eudicotyledons</taxon>
        <taxon>Gunneridae</taxon>
        <taxon>Pentapetalae</taxon>
        <taxon>asterids</taxon>
        <taxon>lamiids</taxon>
        <taxon>Lamiales</taxon>
        <taxon>Lentibulariaceae</taxon>
        <taxon>Utricularia</taxon>
    </lineage>
</organism>
<sequence length="56" mass="6204">MEYEPPVLTLPMRSQVFEGNVVPVPFLSKCISAIHQSKIGKYQSSQINSVLLLDNG</sequence>
<evidence type="ECO:0000313" key="1">
    <source>
        <dbReference type="EMBL" id="ART31226.1"/>
    </source>
</evidence>
<accession>A0A1Y0B1A1</accession>
<protein>
    <submittedName>
        <fullName evidence="1">Uncharacterized protein</fullName>
    </submittedName>
</protein>
<keyword evidence="1" id="KW-0496">Mitochondrion</keyword>